<evidence type="ECO:0000256" key="6">
    <source>
        <dbReference type="SAM" id="MobiDB-lite"/>
    </source>
</evidence>
<dbReference type="GO" id="GO:0030515">
    <property type="term" value="F:snoRNA binding"/>
    <property type="evidence" value="ECO:0007669"/>
    <property type="project" value="EnsemblFungi"/>
</dbReference>
<evidence type="ECO:0000256" key="2">
    <source>
        <dbReference type="ARBA" id="ARBA00007114"/>
    </source>
</evidence>
<evidence type="ECO:0000256" key="3">
    <source>
        <dbReference type="ARBA" id="ARBA00022517"/>
    </source>
</evidence>
<dbReference type="Gene3D" id="1.25.40.480">
    <property type="match status" value="1"/>
</dbReference>
<organism evidence="7 8">
    <name type="scientific">Gonapodya prolifera (strain JEL478)</name>
    <name type="common">Monoblepharis prolifera</name>
    <dbReference type="NCBI Taxonomy" id="1344416"/>
    <lineage>
        <taxon>Eukaryota</taxon>
        <taxon>Fungi</taxon>
        <taxon>Fungi incertae sedis</taxon>
        <taxon>Chytridiomycota</taxon>
        <taxon>Chytridiomycota incertae sedis</taxon>
        <taxon>Monoblepharidomycetes</taxon>
        <taxon>Monoblepharidales</taxon>
        <taxon>Gonapodyaceae</taxon>
        <taxon>Gonapodya</taxon>
    </lineage>
</organism>
<dbReference type="PANTHER" id="PTHR12821:SF0">
    <property type="entry name" value="BYSTIN"/>
    <property type="match status" value="1"/>
</dbReference>
<dbReference type="STRING" id="1344416.A0A139AKQ6"/>
<gene>
    <name evidence="7" type="ORF">M427DRAFT_97298</name>
</gene>
<accession>A0A139AKQ6</accession>
<dbReference type="FunFam" id="1.25.40.480:FF:000001">
    <property type="entry name" value="Bystin (51.6 kD)-like"/>
    <property type="match status" value="1"/>
</dbReference>
<comment type="similarity">
    <text evidence="2">Belongs to the bystin family.</text>
</comment>
<keyword evidence="4" id="KW-0539">Nucleus</keyword>
<evidence type="ECO:0000313" key="8">
    <source>
        <dbReference type="Proteomes" id="UP000070544"/>
    </source>
</evidence>
<feature type="region of interest" description="Disordered" evidence="6">
    <location>
        <begin position="417"/>
        <end position="438"/>
    </location>
</feature>
<dbReference type="GO" id="GO:0005737">
    <property type="term" value="C:cytoplasm"/>
    <property type="evidence" value="ECO:0007669"/>
    <property type="project" value="EnsemblFungi"/>
</dbReference>
<feature type="compositionally biased region" description="Basic and acidic residues" evidence="6">
    <location>
        <begin position="28"/>
        <end position="46"/>
    </location>
</feature>
<feature type="region of interest" description="Disordered" evidence="6">
    <location>
        <begin position="62"/>
        <end position="90"/>
    </location>
</feature>
<dbReference type="GO" id="GO:0016973">
    <property type="term" value="P:poly(A)+ mRNA export from nucleus"/>
    <property type="evidence" value="ECO:0007669"/>
    <property type="project" value="EnsemblFungi"/>
</dbReference>
<evidence type="ECO:0000256" key="4">
    <source>
        <dbReference type="ARBA" id="ARBA00023242"/>
    </source>
</evidence>
<evidence type="ECO:0000256" key="1">
    <source>
        <dbReference type="ARBA" id="ARBA00004604"/>
    </source>
</evidence>
<keyword evidence="8" id="KW-1185">Reference proteome</keyword>
<dbReference type="GO" id="GO:0032040">
    <property type="term" value="C:small-subunit processome"/>
    <property type="evidence" value="ECO:0007669"/>
    <property type="project" value="EnsemblFungi"/>
</dbReference>
<dbReference type="GO" id="GO:0030686">
    <property type="term" value="C:90S preribosome"/>
    <property type="evidence" value="ECO:0007669"/>
    <property type="project" value="EnsemblFungi"/>
</dbReference>
<dbReference type="PANTHER" id="PTHR12821">
    <property type="entry name" value="BYSTIN"/>
    <property type="match status" value="1"/>
</dbReference>
<evidence type="ECO:0000313" key="7">
    <source>
        <dbReference type="EMBL" id="KXS17083.1"/>
    </source>
</evidence>
<comment type="subcellular location">
    <subcellularLocation>
        <location evidence="1">Nucleus</location>
        <location evidence="1">Nucleolus</location>
    </subcellularLocation>
</comment>
<protein>
    <recommendedName>
        <fullName evidence="5">Bystin</fullName>
    </recommendedName>
</protein>
<proteinExistence type="inferred from homology"/>
<dbReference type="InterPro" id="IPR007955">
    <property type="entry name" value="Bystin"/>
</dbReference>
<feature type="region of interest" description="Disordered" evidence="6">
    <location>
        <begin position="1"/>
        <end position="46"/>
    </location>
</feature>
<dbReference type="AlphaFoldDB" id="A0A139AKQ6"/>
<dbReference type="GO" id="GO:0030688">
    <property type="term" value="C:preribosome, small subunit precursor"/>
    <property type="evidence" value="ECO:0007669"/>
    <property type="project" value="EnsemblFungi"/>
</dbReference>
<dbReference type="Pfam" id="PF05291">
    <property type="entry name" value="Bystin"/>
    <property type="match status" value="1"/>
</dbReference>
<dbReference type="Proteomes" id="UP000070544">
    <property type="component" value="Unassembled WGS sequence"/>
</dbReference>
<dbReference type="GO" id="GO:0000447">
    <property type="term" value="P:endonucleolytic cleavage in ITS1 to separate SSU-rRNA from 5.8S rRNA and LSU-rRNA from tricistronic rRNA transcript (SSU-rRNA, 5.8S rRNA, LSU-rRNA)"/>
    <property type="evidence" value="ECO:0007669"/>
    <property type="project" value="EnsemblFungi"/>
</dbReference>
<dbReference type="OrthoDB" id="2192561at2759"/>
<keyword evidence="3" id="KW-0690">Ribosome biogenesis</keyword>
<dbReference type="OMA" id="TKLPVIW"/>
<feature type="compositionally biased region" description="Basic and acidic residues" evidence="6">
    <location>
        <begin position="417"/>
        <end position="430"/>
    </location>
</feature>
<feature type="compositionally biased region" description="Acidic residues" evidence="6">
    <location>
        <begin position="1"/>
        <end position="19"/>
    </location>
</feature>
<name>A0A139AKQ6_GONPJ</name>
<reference evidence="7 8" key="1">
    <citation type="journal article" date="2015" name="Genome Biol. Evol.">
        <title>Phylogenomic analyses indicate that early fungi evolved digesting cell walls of algal ancestors of land plants.</title>
        <authorList>
            <person name="Chang Y."/>
            <person name="Wang S."/>
            <person name="Sekimoto S."/>
            <person name="Aerts A.L."/>
            <person name="Choi C."/>
            <person name="Clum A."/>
            <person name="LaButti K.M."/>
            <person name="Lindquist E.A."/>
            <person name="Yee Ngan C."/>
            <person name="Ohm R.A."/>
            <person name="Salamov A.A."/>
            <person name="Grigoriev I.V."/>
            <person name="Spatafora J.W."/>
            <person name="Berbee M.L."/>
        </authorList>
    </citation>
    <scope>NUCLEOTIDE SEQUENCE [LARGE SCALE GENOMIC DNA]</scope>
    <source>
        <strain evidence="7 8">JEL478</strain>
    </source>
</reference>
<sequence length="438" mass="49152">MEQEDYSSDDDGRDAEWSDDVGGTEGGDGQRKKGAKNKETWVDAKTSEKILSLAKEQLDEIHMEERGAVSGSGAKAKKAVKDDDDDEEDDAALDFQNREEYEAYLETNLDPSDLRALHSFMPSSSSPFATGANASPAHAHAQRGQTLADVIMAKLKQRDADLQDRDARVALERPPGMNPKIVEVYSKIAHLLSRHRSGSLPKAFKIIPSFADWEEILYLTKPTEWSPMAVYQATRVFVSNLRGDMAQRFFNLVLLDHVRADISENKKLNYHLYMALKKALFKPAAFFKGILLPLLEDGTCTLKEAAIIGSVLSKVSIPVLHSAACMLKIAEMDYTGPTSVFIRILLDKKYALPYRVLDALVFHFLRFKSDARVMPVLWHQSLLVFVQRYKNDLSSDQRTSLAQLVQVKHHPQISPEVQRELDSAEERPEVGVDTEMGM</sequence>
<evidence type="ECO:0000256" key="5">
    <source>
        <dbReference type="ARBA" id="ARBA00074032"/>
    </source>
</evidence>
<dbReference type="EMBL" id="KQ965748">
    <property type="protein sequence ID" value="KXS17083.1"/>
    <property type="molecule type" value="Genomic_DNA"/>
</dbReference>